<keyword evidence="2" id="KW-1185">Reference proteome</keyword>
<feature type="non-terminal residue" evidence="1">
    <location>
        <position position="1"/>
    </location>
</feature>
<sequence>AFTPAFVHIPNSDPIQIGQTVCVRVVVPAAPERNSITFTPLVGMPWDSVLLDMVGATTNISVPVDLKPIADFRNTLRDSTHVYEADVLLRDVDVYTPRGFIEFREAKWNPESGLQPMPYEPEAIFIGESLGVSVEDVDATSPYSLKRHLDLPLCTEPDAEGRWMSADALPFDVSELPPPDNHNMVWLPYSCRLRHISYTDAVQCMAARYPLMHWYGDSNIRRSLKKLVTLGQWCTSEEDLQTRSCLCEDYHESNFTRFNPGYRQLVID</sequence>
<dbReference type="OrthoDB" id="2104804at2759"/>
<proteinExistence type="predicted"/>
<evidence type="ECO:0000313" key="1">
    <source>
        <dbReference type="EMBL" id="KAJ1724304.1"/>
    </source>
</evidence>
<evidence type="ECO:0000313" key="2">
    <source>
        <dbReference type="Proteomes" id="UP001143981"/>
    </source>
</evidence>
<dbReference type="Proteomes" id="UP001143981">
    <property type="component" value="Unassembled WGS sequence"/>
</dbReference>
<name>A0A9W7Y029_9FUNG</name>
<gene>
    <name evidence="1" type="ORF">LPJ61_005750</name>
</gene>
<organism evidence="1 2">
    <name type="scientific">Coemansia biformis</name>
    <dbReference type="NCBI Taxonomy" id="1286918"/>
    <lineage>
        <taxon>Eukaryota</taxon>
        <taxon>Fungi</taxon>
        <taxon>Fungi incertae sedis</taxon>
        <taxon>Zoopagomycota</taxon>
        <taxon>Kickxellomycotina</taxon>
        <taxon>Kickxellomycetes</taxon>
        <taxon>Kickxellales</taxon>
        <taxon>Kickxellaceae</taxon>
        <taxon>Coemansia</taxon>
    </lineage>
</organism>
<accession>A0A9W7Y029</accession>
<dbReference type="EMBL" id="JANBOI010002128">
    <property type="protein sequence ID" value="KAJ1724304.1"/>
    <property type="molecule type" value="Genomic_DNA"/>
</dbReference>
<reference evidence="1" key="1">
    <citation type="submission" date="2022-07" db="EMBL/GenBank/DDBJ databases">
        <title>Phylogenomic reconstructions and comparative analyses of Kickxellomycotina fungi.</title>
        <authorList>
            <person name="Reynolds N.K."/>
            <person name="Stajich J.E."/>
            <person name="Barry K."/>
            <person name="Grigoriev I.V."/>
            <person name="Crous P."/>
            <person name="Smith M.E."/>
        </authorList>
    </citation>
    <scope>NUCLEOTIDE SEQUENCE</scope>
    <source>
        <strain evidence="1">BCRC 34381</strain>
    </source>
</reference>
<dbReference type="AlphaFoldDB" id="A0A9W7Y029"/>
<comment type="caution">
    <text evidence="1">The sequence shown here is derived from an EMBL/GenBank/DDBJ whole genome shotgun (WGS) entry which is preliminary data.</text>
</comment>
<feature type="non-terminal residue" evidence="1">
    <location>
        <position position="268"/>
    </location>
</feature>
<protein>
    <submittedName>
        <fullName evidence="1">Uncharacterized protein</fullName>
    </submittedName>
</protein>